<proteinExistence type="predicted"/>
<sequence>MVFQNIGAGQLYWVAISVIKSISRRATTFAHLAKGGTLTNPTTHKKTPQRGEREAFVAAWGGKRATGPCSASNSQRILTTISIELLRMR</sequence>
<reference evidence="1 2" key="1">
    <citation type="submission" date="2019-02" db="EMBL/GenBank/DDBJ databases">
        <title>Deep-cultivation of Planctomycetes and their phenomic and genomic characterization uncovers novel biology.</title>
        <authorList>
            <person name="Wiegand S."/>
            <person name="Jogler M."/>
            <person name="Boedeker C."/>
            <person name="Pinto D."/>
            <person name="Vollmers J."/>
            <person name="Rivas-Marin E."/>
            <person name="Kohn T."/>
            <person name="Peeters S.H."/>
            <person name="Heuer A."/>
            <person name="Rast P."/>
            <person name="Oberbeckmann S."/>
            <person name="Bunk B."/>
            <person name="Jeske O."/>
            <person name="Meyerdierks A."/>
            <person name="Storesund J.E."/>
            <person name="Kallscheuer N."/>
            <person name="Luecker S."/>
            <person name="Lage O.M."/>
            <person name="Pohl T."/>
            <person name="Merkel B.J."/>
            <person name="Hornburger P."/>
            <person name="Mueller R.-W."/>
            <person name="Bruemmer F."/>
            <person name="Labrenz M."/>
            <person name="Spormann A.M."/>
            <person name="Op den Camp H."/>
            <person name="Overmann J."/>
            <person name="Amann R."/>
            <person name="Jetten M.S.M."/>
            <person name="Mascher T."/>
            <person name="Medema M.H."/>
            <person name="Devos D.P."/>
            <person name="Kaster A.-K."/>
            <person name="Ovreas L."/>
            <person name="Rohde M."/>
            <person name="Galperin M.Y."/>
            <person name="Jogler C."/>
        </authorList>
    </citation>
    <scope>NUCLEOTIDE SEQUENCE [LARGE SCALE GENOMIC DNA]</scope>
    <source>
        <strain evidence="1 2">Mal52</strain>
    </source>
</reference>
<dbReference type="AlphaFoldDB" id="A0A517ZQ33"/>
<organism evidence="1 2">
    <name type="scientific">Symmachiella dynata</name>
    <dbReference type="NCBI Taxonomy" id="2527995"/>
    <lineage>
        <taxon>Bacteria</taxon>
        <taxon>Pseudomonadati</taxon>
        <taxon>Planctomycetota</taxon>
        <taxon>Planctomycetia</taxon>
        <taxon>Planctomycetales</taxon>
        <taxon>Planctomycetaceae</taxon>
        <taxon>Symmachiella</taxon>
    </lineage>
</organism>
<protein>
    <submittedName>
        <fullName evidence="1">Uncharacterized protein</fullName>
    </submittedName>
</protein>
<name>A0A517ZQ33_9PLAN</name>
<keyword evidence="2" id="KW-1185">Reference proteome</keyword>
<evidence type="ECO:0000313" key="2">
    <source>
        <dbReference type="Proteomes" id="UP000319383"/>
    </source>
</evidence>
<accession>A0A517ZQ33</accession>
<dbReference type="Proteomes" id="UP000319383">
    <property type="component" value="Chromosome"/>
</dbReference>
<gene>
    <name evidence="1" type="ORF">Mal52_30770</name>
</gene>
<dbReference type="KEGG" id="sdyn:Mal52_30770"/>
<evidence type="ECO:0000313" key="1">
    <source>
        <dbReference type="EMBL" id="QDU44592.1"/>
    </source>
</evidence>
<dbReference type="EMBL" id="CP036276">
    <property type="protein sequence ID" value="QDU44592.1"/>
    <property type="molecule type" value="Genomic_DNA"/>
</dbReference>